<dbReference type="InterPro" id="IPR002933">
    <property type="entry name" value="Peptidase_M20"/>
</dbReference>
<accession>A0A6F8ZJJ0</accession>
<dbReference type="Pfam" id="PF07687">
    <property type="entry name" value="M20_dimer"/>
    <property type="match status" value="1"/>
</dbReference>
<dbReference type="PIRSF" id="PIRSF005962">
    <property type="entry name" value="Pept_M20D_amidohydro"/>
    <property type="match status" value="1"/>
</dbReference>
<gene>
    <name evidence="5" type="primary">yhaA</name>
    <name evidence="5" type="ORF">R50_2408</name>
</gene>
<dbReference type="PANTHER" id="PTHR11014:SF63">
    <property type="entry name" value="METALLOPEPTIDASE, PUTATIVE (AFU_ORTHOLOGUE AFUA_6G09600)-RELATED"/>
    <property type="match status" value="1"/>
</dbReference>
<keyword evidence="2 5" id="KW-0378">Hydrolase</keyword>
<name>A0A6F8ZJJ0_9FIRM</name>
<dbReference type="PANTHER" id="PTHR11014">
    <property type="entry name" value="PEPTIDASE M20 FAMILY MEMBER"/>
    <property type="match status" value="1"/>
</dbReference>
<dbReference type="GO" id="GO:0046872">
    <property type="term" value="F:metal ion binding"/>
    <property type="evidence" value="ECO:0007669"/>
    <property type="project" value="UniProtKB-KW"/>
</dbReference>
<comment type="cofactor">
    <cofactor evidence="3">
        <name>Mn(2+)</name>
        <dbReference type="ChEBI" id="CHEBI:29035"/>
    </cofactor>
    <text evidence="3">The Mn(2+) ion enhances activity.</text>
</comment>
<dbReference type="NCBIfam" id="TIGR01891">
    <property type="entry name" value="amidohydrolases"/>
    <property type="match status" value="1"/>
</dbReference>
<dbReference type="EC" id="3.5.1.-" evidence="5"/>
<dbReference type="InterPro" id="IPR017439">
    <property type="entry name" value="Amidohydrolase"/>
</dbReference>
<dbReference type="Proteomes" id="UP000503399">
    <property type="component" value="Chromosome"/>
</dbReference>
<protein>
    <submittedName>
        <fullName evidence="5">Amidohydrolase YhaA</fullName>
        <ecNumber evidence="5">3.5.1.-</ecNumber>
    </submittedName>
</protein>
<dbReference type="AlphaFoldDB" id="A0A6F8ZJJ0"/>
<dbReference type="KEGG" id="hfv:R50_2408"/>
<evidence type="ECO:0000313" key="6">
    <source>
        <dbReference type="Proteomes" id="UP000503399"/>
    </source>
</evidence>
<evidence type="ECO:0000256" key="2">
    <source>
        <dbReference type="ARBA" id="ARBA00022801"/>
    </source>
</evidence>
<feature type="binding site" evidence="3">
    <location>
        <position position="353"/>
    </location>
    <ligand>
        <name>Mn(2+)</name>
        <dbReference type="ChEBI" id="CHEBI:29035"/>
        <label>2</label>
    </ligand>
</feature>
<dbReference type="SUPFAM" id="SSF55031">
    <property type="entry name" value="Bacterial exopeptidase dimerisation domain"/>
    <property type="match status" value="1"/>
</dbReference>
<feature type="binding site" evidence="3">
    <location>
        <position position="133"/>
    </location>
    <ligand>
        <name>Mn(2+)</name>
        <dbReference type="ChEBI" id="CHEBI:29035"/>
        <label>2</label>
    </ligand>
</feature>
<feature type="binding site" evidence="3">
    <location>
        <position position="100"/>
    </location>
    <ligand>
        <name>Mn(2+)</name>
        <dbReference type="ChEBI" id="CHEBI:29035"/>
        <label>2</label>
    </ligand>
</feature>
<dbReference type="Gene3D" id="3.30.70.360">
    <property type="match status" value="1"/>
</dbReference>
<feature type="domain" description="Peptidase M20 dimerisation" evidence="4">
    <location>
        <begin position="180"/>
        <end position="273"/>
    </location>
</feature>
<dbReference type="SUPFAM" id="SSF53187">
    <property type="entry name" value="Zn-dependent exopeptidases"/>
    <property type="match status" value="1"/>
</dbReference>
<dbReference type="FunFam" id="3.30.70.360:FF:000014">
    <property type="entry name" value="N-acyl-L-amino acid amidohydrolase"/>
    <property type="match status" value="1"/>
</dbReference>
<dbReference type="InterPro" id="IPR036264">
    <property type="entry name" value="Bact_exopeptidase_dim_dom"/>
</dbReference>
<evidence type="ECO:0000256" key="3">
    <source>
        <dbReference type="PIRSR" id="PIRSR005962-1"/>
    </source>
</evidence>
<dbReference type="GO" id="GO:0016787">
    <property type="term" value="F:hydrolase activity"/>
    <property type="evidence" value="ECO:0007669"/>
    <property type="project" value="UniProtKB-KW"/>
</dbReference>
<keyword evidence="3" id="KW-0464">Manganese</keyword>
<dbReference type="Pfam" id="PF01546">
    <property type="entry name" value="Peptidase_M20"/>
    <property type="match status" value="1"/>
</dbReference>
<reference evidence="5 6" key="1">
    <citation type="submission" date="2020-02" db="EMBL/GenBank/DDBJ databases">
        <authorList>
            <person name="Hogendoorn C."/>
        </authorList>
    </citation>
    <scope>NUCLEOTIDE SEQUENCE [LARGE SCALE GENOMIC DNA]</scope>
    <source>
        <strain evidence="5">R501</strain>
    </source>
</reference>
<feature type="binding site" evidence="3">
    <location>
        <position position="158"/>
    </location>
    <ligand>
        <name>Mn(2+)</name>
        <dbReference type="ChEBI" id="CHEBI:29035"/>
        <label>2</label>
    </ligand>
</feature>
<dbReference type="Gene3D" id="3.40.630.10">
    <property type="entry name" value="Zn peptidases"/>
    <property type="match status" value="1"/>
</dbReference>
<keyword evidence="3" id="KW-0479">Metal-binding</keyword>
<dbReference type="EMBL" id="LR778114">
    <property type="protein sequence ID" value="CAB1129905.1"/>
    <property type="molecule type" value="Genomic_DNA"/>
</dbReference>
<keyword evidence="6" id="KW-1185">Reference proteome</keyword>
<feature type="binding site" evidence="3">
    <location>
        <position position="98"/>
    </location>
    <ligand>
        <name>Mn(2+)</name>
        <dbReference type="ChEBI" id="CHEBI:29035"/>
        <label>2</label>
    </ligand>
</feature>
<dbReference type="InterPro" id="IPR011650">
    <property type="entry name" value="Peptidase_M20_dimer"/>
</dbReference>
<evidence type="ECO:0000256" key="1">
    <source>
        <dbReference type="ARBA" id="ARBA00006153"/>
    </source>
</evidence>
<sequence length="383" mass="41692">MQQGRESWQEALIRYRRDLHRIPELGFEETETAAYLEEALTAMGLAPRRMAGTGLAADITGERPGATVAVRADIDGLPLAEETGLPFASRHPGRMHACGHDGHMAIVLGLARRLVERPAFSGRIRVFFQPSEERPPGGAPALIREGVLEGVDRVLGLHLWALDPVGTVRIRPGPLMANADEFIIRIHGRGGHGSEPENTQDAVLIAAQTVVNLQTVVARRMPAVEPAVLSCGTIQAGTTFNIIAEEAQITGTVRTFSDAARRRMVEEMRRIAEGTAALYGARAELEFLYGYPAVVNDTPSVDRLKRAWEGVVTVLDGPPSMGAEDFAYYLQERPGAFYFLGARPAEGPAWPHHSPHFRIDEAALPLGVETLYRGALAFLETEA</sequence>
<proteinExistence type="inferred from homology"/>
<evidence type="ECO:0000313" key="5">
    <source>
        <dbReference type="EMBL" id="CAB1129905.1"/>
    </source>
</evidence>
<evidence type="ECO:0000259" key="4">
    <source>
        <dbReference type="Pfam" id="PF07687"/>
    </source>
</evidence>
<organism evidence="5 6">
    <name type="scientific">Candidatus Hydrogenisulfobacillus filiaventi</name>
    <dbReference type="NCBI Taxonomy" id="2707344"/>
    <lineage>
        <taxon>Bacteria</taxon>
        <taxon>Bacillati</taxon>
        <taxon>Bacillota</taxon>
        <taxon>Clostridia</taxon>
        <taxon>Eubacteriales</taxon>
        <taxon>Clostridiales Family XVII. Incertae Sedis</taxon>
        <taxon>Candidatus Hydrogenisulfobacillus</taxon>
    </lineage>
</organism>
<comment type="similarity">
    <text evidence="1">Belongs to the peptidase M20 family.</text>
</comment>